<dbReference type="AlphaFoldDB" id="A0A554S7L7"/>
<dbReference type="RefSeq" id="WP_143913739.1">
    <property type="nucleotide sequence ID" value="NZ_VLNT01000009.1"/>
</dbReference>
<dbReference type="SUPFAM" id="SSF54637">
    <property type="entry name" value="Thioesterase/thiol ester dehydrase-isomerase"/>
    <property type="match status" value="1"/>
</dbReference>
<gene>
    <name evidence="4" type="ORF">FNM00_11750</name>
</gene>
<dbReference type="Gene3D" id="3.10.129.10">
    <property type="entry name" value="Hotdog Thioesterase"/>
    <property type="match status" value="1"/>
</dbReference>
<sequence length="132" mass="14528">MTDNTVEVGAAGTLEWTIEAEDCIRRGDYDIFSTPRMVAVIEWAAIQGLAPYLAEDQESVGTRVDVAHLAASLLGQKVTVEWKITAASGRRVSFEVAVADEQEAIGRAEHDRFIVDIPVLEKRLQNKRSSLS</sequence>
<feature type="binding site" evidence="2">
    <location>
        <position position="61"/>
    </location>
    <ligand>
        <name>CoA</name>
        <dbReference type="ChEBI" id="CHEBI:57287"/>
    </ligand>
</feature>
<dbReference type="InterPro" id="IPR029069">
    <property type="entry name" value="HotDog_dom_sf"/>
</dbReference>
<feature type="binding site" evidence="2">
    <location>
        <position position="112"/>
    </location>
    <ligand>
        <name>substrate</name>
    </ligand>
</feature>
<dbReference type="PANTHER" id="PTHR36934:SF1">
    <property type="entry name" value="THIOESTERASE DOMAIN-CONTAINING PROTEIN"/>
    <property type="match status" value="1"/>
</dbReference>
<evidence type="ECO:0000313" key="4">
    <source>
        <dbReference type="EMBL" id="TSD62305.1"/>
    </source>
</evidence>
<protein>
    <recommendedName>
        <fullName evidence="3">Fluoroacetyl-CoA-specific thioesterase-like domain-containing protein</fullName>
    </recommendedName>
</protein>
<dbReference type="OrthoDB" id="6902891at2"/>
<dbReference type="Proteomes" id="UP000316988">
    <property type="component" value="Unassembled WGS sequence"/>
</dbReference>
<feature type="domain" description="Fluoroacetyl-CoA-specific thioesterase-like" evidence="3">
    <location>
        <begin position="29"/>
        <end position="116"/>
    </location>
</feature>
<reference evidence="4 5" key="1">
    <citation type="submission" date="2019-07" db="EMBL/GenBank/DDBJ databases">
        <authorList>
            <person name="Zhao L.H."/>
        </authorList>
    </citation>
    <scope>NUCLEOTIDE SEQUENCE [LARGE SCALE GENOMIC DNA]</scope>
    <source>
        <strain evidence="4 5">Co35</strain>
    </source>
</reference>
<feature type="active site" evidence="1">
    <location>
        <position position="68"/>
    </location>
</feature>
<accession>A0A554S7L7</accession>
<dbReference type="EMBL" id="VLNT01000009">
    <property type="protein sequence ID" value="TSD62305.1"/>
    <property type="molecule type" value="Genomic_DNA"/>
</dbReference>
<feature type="active site" evidence="1">
    <location>
        <position position="34"/>
    </location>
</feature>
<dbReference type="Pfam" id="PF22636">
    <property type="entry name" value="FlK"/>
    <property type="match status" value="1"/>
</dbReference>
<proteinExistence type="predicted"/>
<dbReference type="PANTHER" id="PTHR36934">
    <property type="entry name" value="BLR0278 PROTEIN"/>
    <property type="match status" value="1"/>
</dbReference>
<feature type="active site" evidence="1">
    <location>
        <position position="42"/>
    </location>
</feature>
<feature type="binding site" evidence="2">
    <location>
        <position position="61"/>
    </location>
    <ligand>
        <name>substrate</name>
    </ligand>
</feature>
<name>A0A554S7L7_9ACTN</name>
<organism evidence="4 5">
    <name type="scientific">Aeromicrobium piscarium</name>
    <dbReference type="NCBI Taxonomy" id="2590901"/>
    <lineage>
        <taxon>Bacteria</taxon>
        <taxon>Bacillati</taxon>
        <taxon>Actinomycetota</taxon>
        <taxon>Actinomycetes</taxon>
        <taxon>Propionibacteriales</taxon>
        <taxon>Nocardioidaceae</taxon>
        <taxon>Aeromicrobium</taxon>
    </lineage>
</organism>
<evidence type="ECO:0000256" key="1">
    <source>
        <dbReference type="PIRSR" id="PIRSR014972-1"/>
    </source>
</evidence>
<evidence type="ECO:0000256" key="2">
    <source>
        <dbReference type="PIRSR" id="PIRSR014972-2"/>
    </source>
</evidence>
<comment type="caution">
    <text evidence="4">The sequence shown here is derived from an EMBL/GenBank/DDBJ whole genome shotgun (WGS) entry which is preliminary data.</text>
</comment>
<dbReference type="PIRSF" id="PIRSF014972">
    <property type="entry name" value="FlK"/>
    <property type="match status" value="1"/>
</dbReference>
<dbReference type="InterPro" id="IPR054485">
    <property type="entry name" value="FlK-like_dom"/>
</dbReference>
<keyword evidence="5" id="KW-1185">Reference proteome</keyword>
<evidence type="ECO:0000259" key="3">
    <source>
        <dbReference type="Pfam" id="PF22636"/>
    </source>
</evidence>
<dbReference type="InterPro" id="IPR025540">
    <property type="entry name" value="FlK"/>
</dbReference>
<evidence type="ECO:0000313" key="5">
    <source>
        <dbReference type="Proteomes" id="UP000316988"/>
    </source>
</evidence>